<keyword evidence="1" id="KW-0732">Signal</keyword>
<proteinExistence type="predicted"/>
<feature type="chain" id="PRO_5007152057" description="Secreted protein" evidence="1">
    <location>
        <begin position="20"/>
        <end position="140"/>
    </location>
</feature>
<gene>
    <name evidence="2" type="ORF">ABT39_MTgene3857</name>
</gene>
<reference evidence="2" key="1">
    <citation type="journal article" date="2015" name="Genome Biol. Evol.">
        <title>Organellar Genomes of White Spruce (Picea glauca): Assembly and Annotation.</title>
        <authorList>
            <person name="Jackman S.D."/>
            <person name="Warren R.L."/>
            <person name="Gibb E.A."/>
            <person name="Vandervalk B.P."/>
            <person name="Mohamadi H."/>
            <person name="Chu J."/>
            <person name="Raymond A."/>
            <person name="Pleasance S."/>
            <person name="Coope R."/>
            <person name="Wildung M.R."/>
            <person name="Ritland C.E."/>
            <person name="Bousquet J."/>
            <person name="Jones S.J."/>
            <person name="Bohlmann J."/>
            <person name="Birol I."/>
        </authorList>
    </citation>
    <scope>NUCLEOTIDE SEQUENCE [LARGE SCALE GENOMIC DNA]</scope>
    <source>
        <tissue evidence="2">Flushing bud</tissue>
    </source>
</reference>
<protein>
    <recommendedName>
        <fullName evidence="3">Secreted protein</fullName>
    </recommendedName>
</protein>
<accession>A0A117NI31</accession>
<dbReference type="AlphaFoldDB" id="A0A117NI31"/>
<sequence>MSLFLDLLLLLFPLLPSQSLLMFRFHWMTLLQSEFDIELTQSQKRIESTNSIERKSIRGRANLRFSGYTTPPRSIQARGISVDQISTSTFSILRAIELVQGVRIRGLSMHYSCALDGGRGRTTRITNGVSLVLASVAKIR</sequence>
<evidence type="ECO:0000313" key="2">
    <source>
        <dbReference type="EMBL" id="KUM49308.1"/>
    </source>
</evidence>
<organism evidence="2">
    <name type="scientific">Picea glauca</name>
    <name type="common">White spruce</name>
    <name type="synonym">Pinus glauca</name>
    <dbReference type="NCBI Taxonomy" id="3330"/>
    <lineage>
        <taxon>Eukaryota</taxon>
        <taxon>Viridiplantae</taxon>
        <taxon>Streptophyta</taxon>
        <taxon>Embryophyta</taxon>
        <taxon>Tracheophyta</taxon>
        <taxon>Spermatophyta</taxon>
        <taxon>Pinopsida</taxon>
        <taxon>Pinidae</taxon>
        <taxon>Conifers I</taxon>
        <taxon>Pinales</taxon>
        <taxon>Pinaceae</taxon>
        <taxon>Picea</taxon>
    </lineage>
</organism>
<dbReference type="EMBL" id="LKAM01000003">
    <property type="protein sequence ID" value="KUM49308.1"/>
    <property type="molecule type" value="Genomic_DNA"/>
</dbReference>
<geneLocation type="mitochondrion" evidence="2"/>
<feature type="signal peptide" evidence="1">
    <location>
        <begin position="1"/>
        <end position="19"/>
    </location>
</feature>
<evidence type="ECO:0008006" key="3">
    <source>
        <dbReference type="Google" id="ProtNLM"/>
    </source>
</evidence>
<keyword evidence="2" id="KW-0496">Mitochondrion</keyword>
<comment type="caution">
    <text evidence="2">The sequence shown here is derived from an EMBL/GenBank/DDBJ whole genome shotgun (WGS) entry which is preliminary data.</text>
</comment>
<name>A0A117NI31_PICGL</name>
<evidence type="ECO:0000256" key="1">
    <source>
        <dbReference type="SAM" id="SignalP"/>
    </source>
</evidence>